<dbReference type="Pfam" id="PF01636">
    <property type="entry name" value="APH"/>
    <property type="match status" value="1"/>
</dbReference>
<dbReference type="PIRSF" id="PIRSF036599">
    <property type="entry name" value="AtpPhos"/>
    <property type="match status" value="1"/>
</dbReference>
<dbReference type="GO" id="GO:0002949">
    <property type="term" value="P:tRNA threonylcarbamoyladenosine modification"/>
    <property type="evidence" value="ECO:0007669"/>
    <property type="project" value="InterPro"/>
</dbReference>
<keyword evidence="5" id="KW-0819">tRNA processing</keyword>
<gene>
    <name evidence="12" type="primary">tsaE</name>
    <name evidence="12" type="ORF">H1W37_17425</name>
</gene>
<evidence type="ECO:0000256" key="3">
    <source>
        <dbReference type="ARBA" id="ARBA00019010"/>
    </source>
</evidence>
<comment type="similarity">
    <text evidence="2">Belongs to the TsaE family.</text>
</comment>
<evidence type="ECO:0000256" key="4">
    <source>
        <dbReference type="ARBA" id="ARBA00022490"/>
    </source>
</evidence>
<dbReference type="InterPro" id="IPR011009">
    <property type="entry name" value="Kinase-like_dom_sf"/>
</dbReference>
<keyword evidence="6" id="KW-0479">Metal-binding</keyword>
<dbReference type="GO" id="GO:0005524">
    <property type="term" value="F:ATP binding"/>
    <property type="evidence" value="ECO:0007669"/>
    <property type="project" value="UniProtKB-KW"/>
</dbReference>
<dbReference type="AlphaFoldDB" id="A0A838XSQ0"/>
<dbReference type="GO" id="GO:0016740">
    <property type="term" value="F:transferase activity"/>
    <property type="evidence" value="ECO:0007669"/>
    <property type="project" value="UniProtKB-KW"/>
</dbReference>
<keyword evidence="9" id="KW-0460">Magnesium</keyword>
<comment type="subcellular location">
    <subcellularLocation>
        <location evidence="1">Cytoplasm</location>
    </subcellularLocation>
</comment>
<dbReference type="InterPro" id="IPR002575">
    <property type="entry name" value="Aminoglycoside_PTrfase"/>
</dbReference>
<reference evidence="12 13" key="2">
    <citation type="submission" date="2020-08" db="EMBL/GenBank/DDBJ databases">
        <title>Stappia taiwanensis sp. nov., isolated from a coastal thermal spring.</title>
        <authorList>
            <person name="Kampfer P."/>
        </authorList>
    </citation>
    <scope>NUCLEOTIDE SEQUENCE [LARGE SCALE GENOMIC DNA]</scope>
    <source>
        <strain evidence="12 13">DSM 23284</strain>
    </source>
</reference>
<dbReference type="InterPro" id="IPR012180">
    <property type="entry name" value="Bifunc_ATPase/PTrfase"/>
</dbReference>
<keyword evidence="13" id="KW-1185">Reference proteome</keyword>
<keyword evidence="8" id="KW-0067">ATP-binding</keyword>
<dbReference type="Pfam" id="PF02367">
    <property type="entry name" value="TsaE"/>
    <property type="match status" value="1"/>
</dbReference>
<dbReference type="EMBL" id="JACEON010000019">
    <property type="protein sequence ID" value="MBA4613445.1"/>
    <property type="molecule type" value="Genomic_DNA"/>
</dbReference>
<dbReference type="GO" id="GO:0005737">
    <property type="term" value="C:cytoplasm"/>
    <property type="evidence" value="ECO:0007669"/>
    <property type="project" value="UniProtKB-SubCell"/>
</dbReference>
<evidence type="ECO:0000313" key="12">
    <source>
        <dbReference type="EMBL" id="MBA4613445.1"/>
    </source>
</evidence>
<keyword evidence="4" id="KW-0963">Cytoplasm</keyword>
<dbReference type="SUPFAM" id="SSF52540">
    <property type="entry name" value="P-loop containing nucleoside triphosphate hydrolases"/>
    <property type="match status" value="1"/>
</dbReference>
<dbReference type="Proteomes" id="UP000559404">
    <property type="component" value="Unassembled WGS sequence"/>
</dbReference>
<dbReference type="Gene3D" id="3.90.1200.10">
    <property type="match status" value="1"/>
</dbReference>
<accession>A0A838XSQ0</accession>
<reference evidence="12 13" key="1">
    <citation type="submission" date="2020-07" db="EMBL/GenBank/DDBJ databases">
        <authorList>
            <person name="Li M."/>
        </authorList>
    </citation>
    <scope>NUCLEOTIDE SEQUENCE [LARGE SCALE GENOMIC DNA]</scope>
    <source>
        <strain evidence="12 13">DSM 23284</strain>
    </source>
</reference>
<evidence type="ECO:0000256" key="1">
    <source>
        <dbReference type="ARBA" id="ARBA00004496"/>
    </source>
</evidence>
<evidence type="ECO:0000256" key="9">
    <source>
        <dbReference type="ARBA" id="ARBA00022842"/>
    </source>
</evidence>
<evidence type="ECO:0000259" key="11">
    <source>
        <dbReference type="Pfam" id="PF01636"/>
    </source>
</evidence>
<organism evidence="12 13">
    <name type="scientific">Stappia taiwanensis</name>
    <dbReference type="NCBI Taxonomy" id="992267"/>
    <lineage>
        <taxon>Bacteria</taxon>
        <taxon>Pseudomonadati</taxon>
        <taxon>Pseudomonadota</taxon>
        <taxon>Alphaproteobacteria</taxon>
        <taxon>Hyphomicrobiales</taxon>
        <taxon>Stappiaceae</taxon>
        <taxon>Stappia</taxon>
    </lineage>
</organism>
<keyword evidence="12" id="KW-0808">Transferase</keyword>
<dbReference type="SUPFAM" id="SSF56112">
    <property type="entry name" value="Protein kinase-like (PK-like)"/>
    <property type="match status" value="1"/>
</dbReference>
<dbReference type="NCBIfam" id="TIGR00150">
    <property type="entry name" value="T6A_YjeE"/>
    <property type="match status" value="1"/>
</dbReference>
<dbReference type="PANTHER" id="PTHR33540:SF2">
    <property type="entry name" value="TRNA THREONYLCARBAMOYLADENOSINE BIOSYNTHESIS PROTEIN TSAE"/>
    <property type="match status" value="1"/>
</dbReference>
<name>A0A838XSQ0_9HYPH</name>
<feature type="domain" description="Aminoglycoside phosphotransferase" evidence="11">
    <location>
        <begin position="189"/>
        <end position="434"/>
    </location>
</feature>
<dbReference type="GO" id="GO:0046872">
    <property type="term" value="F:metal ion binding"/>
    <property type="evidence" value="ECO:0007669"/>
    <property type="project" value="UniProtKB-KW"/>
</dbReference>
<dbReference type="RefSeq" id="WP_181761641.1">
    <property type="nucleotide sequence ID" value="NZ_BMCR01000007.1"/>
</dbReference>
<dbReference type="InterPro" id="IPR027417">
    <property type="entry name" value="P-loop_NTPase"/>
</dbReference>
<sequence length="530" mass="58308">MTRTPISGAPAGTKPELLLDLTLKDEAETRRLAEDIAMILHPGDCVLLSGDLGAGKSAFARAVLRTLADDPELEVPSPTFTLVQTYELARFPVSHLDLYRLEDEEELAELALDDLLEEGAALIEWPERAGGLLPANWLGLTIESGADPAARRVRLSAKGSDWPERLARTRLVRAFLEQHGKGTASRRYLQGDASPRGFETIRDAAGSLILMNAPPVPGGPMIRDGLTYREIVHLADGVRAVVAIGEELRRRGFHAPALHAVDLKAGLVLQEDLGADPVVRDGAPIAERYRAAVDLLADLHSTPPPRTFALPDGGAYQLPPYDPRALLVEAELFSDWFLPHVGAPVDDEGRALFAREWTRLFELAWQQPPTWVLRDFHSPNLIWREGASGHERIGLIDYQDAMYGPAGYDLASLAMDARVSVLPALEAELVARYIARRTLHDAGFDEAVFRRDYAILAAQRATKILGIFTRLAIRDGKPDYLAHLPRVHAYLYRALAHPVLSGMKEWFETYGALEKGIGGARDVAWPDEIA</sequence>
<evidence type="ECO:0000256" key="2">
    <source>
        <dbReference type="ARBA" id="ARBA00007599"/>
    </source>
</evidence>
<evidence type="ECO:0000256" key="7">
    <source>
        <dbReference type="ARBA" id="ARBA00022741"/>
    </source>
</evidence>
<comment type="caution">
    <text evidence="12">The sequence shown here is derived from an EMBL/GenBank/DDBJ whole genome shotgun (WGS) entry which is preliminary data.</text>
</comment>
<evidence type="ECO:0000256" key="5">
    <source>
        <dbReference type="ARBA" id="ARBA00022694"/>
    </source>
</evidence>
<evidence type="ECO:0000256" key="10">
    <source>
        <dbReference type="ARBA" id="ARBA00032441"/>
    </source>
</evidence>
<evidence type="ECO:0000256" key="6">
    <source>
        <dbReference type="ARBA" id="ARBA00022723"/>
    </source>
</evidence>
<dbReference type="Gene3D" id="3.40.50.300">
    <property type="entry name" value="P-loop containing nucleotide triphosphate hydrolases"/>
    <property type="match status" value="1"/>
</dbReference>
<protein>
    <recommendedName>
        <fullName evidence="3">tRNA threonylcarbamoyladenosine biosynthesis protein TsaE</fullName>
    </recommendedName>
    <alternativeName>
        <fullName evidence="10">t(6)A37 threonylcarbamoyladenosine biosynthesis protein TsaE</fullName>
    </alternativeName>
</protein>
<evidence type="ECO:0000256" key="8">
    <source>
        <dbReference type="ARBA" id="ARBA00022840"/>
    </source>
</evidence>
<dbReference type="InterPro" id="IPR003442">
    <property type="entry name" value="T6A_TsaE"/>
</dbReference>
<keyword evidence="7" id="KW-0547">Nucleotide-binding</keyword>
<proteinExistence type="inferred from homology"/>
<evidence type="ECO:0000313" key="13">
    <source>
        <dbReference type="Proteomes" id="UP000559404"/>
    </source>
</evidence>
<dbReference type="PANTHER" id="PTHR33540">
    <property type="entry name" value="TRNA THREONYLCARBAMOYLADENOSINE BIOSYNTHESIS PROTEIN TSAE"/>
    <property type="match status" value="1"/>
</dbReference>
<dbReference type="Gene3D" id="3.30.200.20">
    <property type="entry name" value="Phosphorylase Kinase, domain 1"/>
    <property type="match status" value="1"/>
</dbReference>